<protein>
    <submittedName>
        <fullName evidence="1">Uncharacterized protein</fullName>
    </submittedName>
</protein>
<keyword evidence="2" id="KW-1185">Reference proteome</keyword>
<dbReference type="EMBL" id="CACVBS010000099">
    <property type="protein sequence ID" value="CAA7270871.1"/>
    <property type="molecule type" value="Genomic_DNA"/>
</dbReference>
<organism evidence="1 2">
    <name type="scientific">Cyclocybe aegerita</name>
    <name type="common">Black poplar mushroom</name>
    <name type="synonym">Agrocybe aegerita</name>
    <dbReference type="NCBI Taxonomy" id="1973307"/>
    <lineage>
        <taxon>Eukaryota</taxon>
        <taxon>Fungi</taxon>
        <taxon>Dikarya</taxon>
        <taxon>Basidiomycota</taxon>
        <taxon>Agaricomycotina</taxon>
        <taxon>Agaricomycetes</taxon>
        <taxon>Agaricomycetidae</taxon>
        <taxon>Agaricales</taxon>
        <taxon>Agaricineae</taxon>
        <taxon>Bolbitiaceae</taxon>
        <taxon>Cyclocybe</taxon>
    </lineage>
</organism>
<evidence type="ECO:0000313" key="1">
    <source>
        <dbReference type="EMBL" id="CAA7270871.1"/>
    </source>
</evidence>
<sequence>MYVVDHARTKEKFETTVCSKLEGYAIAFFRSFSSLCTNEDDASENLSVTQAAKLEFLAPSADEDTALQRHLCLQPHLKLLPTLCFSFGLDTGIGFDATPLSLESEPRSLKSVR</sequence>
<gene>
    <name evidence="1" type="ORF">AAE3_LOCUS13122</name>
</gene>
<name>A0A8S0Y0I9_CYCAE</name>
<reference evidence="1 2" key="1">
    <citation type="submission" date="2020-01" db="EMBL/GenBank/DDBJ databases">
        <authorList>
            <person name="Gupta K D."/>
        </authorList>
    </citation>
    <scope>NUCLEOTIDE SEQUENCE [LARGE SCALE GENOMIC DNA]</scope>
</reference>
<accession>A0A8S0Y0I9</accession>
<comment type="caution">
    <text evidence="1">The sequence shown here is derived from an EMBL/GenBank/DDBJ whole genome shotgun (WGS) entry which is preliminary data.</text>
</comment>
<dbReference type="AlphaFoldDB" id="A0A8S0Y0I9"/>
<evidence type="ECO:0000313" key="2">
    <source>
        <dbReference type="Proteomes" id="UP000467700"/>
    </source>
</evidence>
<dbReference type="Proteomes" id="UP000467700">
    <property type="component" value="Unassembled WGS sequence"/>
</dbReference>
<proteinExistence type="predicted"/>